<accession>A0ABT9TRI7</accession>
<dbReference type="Proteomes" id="UP001244563">
    <property type="component" value="Unassembled WGS sequence"/>
</dbReference>
<evidence type="ECO:0000313" key="2">
    <source>
        <dbReference type="Proteomes" id="UP001244563"/>
    </source>
</evidence>
<dbReference type="EMBL" id="JAUSSW010000015">
    <property type="protein sequence ID" value="MDQ0104298.1"/>
    <property type="molecule type" value="Genomic_DNA"/>
</dbReference>
<proteinExistence type="predicted"/>
<gene>
    <name evidence="1" type="ORF">J2T10_003972</name>
</gene>
<organism evidence="1 2">
    <name type="scientific">Paenarthrobacter nicotinovorans</name>
    <name type="common">Arthrobacter nicotinovorans</name>
    <dbReference type="NCBI Taxonomy" id="29320"/>
    <lineage>
        <taxon>Bacteria</taxon>
        <taxon>Bacillati</taxon>
        <taxon>Actinomycetota</taxon>
        <taxon>Actinomycetes</taxon>
        <taxon>Micrococcales</taxon>
        <taxon>Micrococcaceae</taxon>
        <taxon>Paenarthrobacter</taxon>
    </lineage>
</organism>
<comment type="caution">
    <text evidence="1">The sequence shown here is derived from an EMBL/GenBank/DDBJ whole genome shotgun (WGS) entry which is preliminary data.</text>
</comment>
<keyword evidence="2" id="KW-1185">Reference proteome</keyword>
<name>A0ABT9TRI7_PAENI</name>
<reference evidence="1 2" key="1">
    <citation type="submission" date="2023-07" db="EMBL/GenBank/DDBJ databases">
        <title>Sorghum-associated microbial communities from plants grown in Nebraska, USA.</title>
        <authorList>
            <person name="Schachtman D."/>
        </authorList>
    </citation>
    <scope>NUCLEOTIDE SEQUENCE [LARGE SCALE GENOMIC DNA]</scope>
    <source>
        <strain evidence="1 2">CC523</strain>
    </source>
</reference>
<sequence length="118" mass="13176">MEGDNKVSRELLHDVLAHDAIQTHMGQDWYDHNVEIVGQASRGYLYGEGSNNIEKLLSAHRVQELGRRLHQLQAHPWFGSFTKHIERTQLSGSAFEADILAALMVPLVGATYPGKVPC</sequence>
<dbReference type="RefSeq" id="WP_306879499.1">
    <property type="nucleotide sequence ID" value="NZ_JAUSSW010000015.1"/>
</dbReference>
<protein>
    <submittedName>
        <fullName evidence="1">Uncharacterized protein</fullName>
    </submittedName>
</protein>
<evidence type="ECO:0000313" key="1">
    <source>
        <dbReference type="EMBL" id="MDQ0104298.1"/>
    </source>
</evidence>